<dbReference type="Gene3D" id="1.10.1200.120">
    <property type="entry name" value="Large-conductance mechanosensitive channel, MscL, domain 1"/>
    <property type="match status" value="1"/>
</dbReference>
<dbReference type="RefSeq" id="WP_379160846.1">
    <property type="nucleotide sequence ID" value="NZ_JBHSRJ010000009.1"/>
</dbReference>
<sequence length="118" mass="12909">MTGFKNFILRGNLIELAVAVIIATSFGAVVTAFTAWLTAQIPSANDFFEGTKLGDGGFFVNALISFLILATVVYFGVVLPYTKARDRYFPPAPPGTPEDIKLLQEIRDLLATQQQNPR</sequence>
<reference evidence="7" key="1">
    <citation type="journal article" date="2019" name="Int. J. Syst. Evol. Microbiol.">
        <title>The Global Catalogue of Microorganisms (GCM) 10K type strain sequencing project: providing services to taxonomists for standard genome sequencing and annotation.</title>
        <authorList>
            <consortium name="The Broad Institute Genomics Platform"/>
            <consortium name="The Broad Institute Genome Sequencing Center for Infectious Disease"/>
            <person name="Wu L."/>
            <person name="Ma J."/>
        </authorList>
    </citation>
    <scope>NUCLEOTIDE SEQUENCE [LARGE SCALE GENOMIC DNA]</scope>
    <source>
        <strain evidence="7">CCUG 54522</strain>
    </source>
</reference>
<protein>
    <submittedName>
        <fullName evidence="6">MscL family protein</fullName>
    </submittedName>
</protein>
<organism evidence="6 7">
    <name type="scientific">Nocardioides hankookensis</name>
    <dbReference type="NCBI Taxonomy" id="443157"/>
    <lineage>
        <taxon>Bacteria</taxon>
        <taxon>Bacillati</taxon>
        <taxon>Actinomycetota</taxon>
        <taxon>Actinomycetes</taxon>
        <taxon>Propionibacteriales</taxon>
        <taxon>Nocardioidaceae</taxon>
        <taxon>Nocardioides</taxon>
    </lineage>
</organism>
<evidence type="ECO:0000256" key="3">
    <source>
        <dbReference type="ARBA" id="ARBA00022989"/>
    </source>
</evidence>
<dbReference type="PANTHER" id="PTHR30266:SF2">
    <property type="entry name" value="LARGE-CONDUCTANCE MECHANOSENSITIVE CHANNEL"/>
    <property type="match status" value="1"/>
</dbReference>
<keyword evidence="3 5" id="KW-1133">Transmembrane helix</keyword>
<dbReference type="SUPFAM" id="SSF81330">
    <property type="entry name" value="Gated mechanosensitive channel"/>
    <property type="match status" value="1"/>
</dbReference>
<evidence type="ECO:0000256" key="2">
    <source>
        <dbReference type="ARBA" id="ARBA00022692"/>
    </source>
</evidence>
<keyword evidence="7" id="KW-1185">Reference proteome</keyword>
<dbReference type="InterPro" id="IPR036019">
    <property type="entry name" value="MscL_channel"/>
</dbReference>
<proteinExistence type="predicted"/>
<evidence type="ECO:0000313" key="7">
    <source>
        <dbReference type="Proteomes" id="UP001596135"/>
    </source>
</evidence>
<accession>A0ABW1LRW2</accession>
<comment type="subcellular location">
    <subcellularLocation>
        <location evidence="1">Membrane</location>
        <topology evidence="1">Multi-pass membrane protein</topology>
    </subcellularLocation>
</comment>
<dbReference type="EMBL" id="JBHSRJ010000009">
    <property type="protein sequence ID" value="MFC6046221.1"/>
    <property type="molecule type" value="Genomic_DNA"/>
</dbReference>
<comment type="caution">
    <text evidence="6">The sequence shown here is derived from an EMBL/GenBank/DDBJ whole genome shotgun (WGS) entry which is preliminary data.</text>
</comment>
<keyword evidence="2 5" id="KW-0812">Transmembrane</keyword>
<evidence type="ECO:0000313" key="6">
    <source>
        <dbReference type="EMBL" id="MFC6046221.1"/>
    </source>
</evidence>
<feature type="transmembrane region" description="Helical" evidence="5">
    <location>
        <begin position="12"/>
        <end position="38"/>
    </location>
</feature>
<name>A0ABW1LRW2_9ACTN</name>
<dbReference type="Pfam" id="PF01741">
    <property type="entry name" value="MscL"/>
    <property type="match status" value="1"/>
</dbReference>
<dbReference type="InterPro" id="IPR037673">
    <property type="entry name" value="MSC/AndL"/>
</dbReference>
<feature type="transmembrane region" description="Helical" evidence="5">
    <location>
        <begin position="58"/>
        <end position="79"/>
    </location>
</feature>
<dbReference type="Proteomes" id="UP001596135">
    <property type="component" value="Unassembled WGS sequence"/>
</dbReference>
<evidence type="ECO:0000256" key="1">
    <source>
        <dbReference type="ARBA" id="ARBA00004141"/>
    </source>
</evidence>
<evidence type="ECO:0000256" key="4">
    <source>
        <dbReference type="ARBA" id="ARBA00023136"/>
    </source>
</evidence>
<gene>
    <name evidence="6" type="ORF">ACFPYL_24270</name>
</gene>
<evidence type="ECO:0000256" key="5">
    <source>
        <dbReference type="SAM" id="Phobius"/>
    </source>
</evidence>
<keyword evidence="4 5" id="KW-0472">Membrane</keyword>
<dbReference type="PANTHER" id="PTHR30266">
    <property type="entry name" value="MECHANOSENSITIVE CHANNEL MSCL"/>
    <property type="match status" value="1"/>
</dbReference>